<evidence type="ECO:0000256" key="1">
    <source>
        <dbReference type="ARBA" id="ARBA00023002"/>
    </source>
</evidence>
<dbReference type="InterPro" id="IPR006076">
    <property type="entry name" value="FAD-dep_OxRdtase"/>
</dbReference>
<name>A0ABT9S8U0_9BURK</name>
<keyword evidence="1" id="KW-0560">Oxidoreductase</keyword>
<evidence type="ECO:0000313" key="4">
    <source>
        <dbReference type="Proteomes" id="UP001226867"/>
    </source>
</evidence>
<dbReference type="Pfam" id="PF01266">
    <property type="entry name" value="DAO"/>
    <property type="match status" value="1"/>
</dbReference>
<dbReference type="Gene3D" id="3.50.50.60">
    <property type="entry name" value="FAD/NAD(P)-binding domain"/>
    <property type="match status" value="1"/>
</dbReference>
<dbReference type="SUPFAM" id="SSF51905">
    <property type="entry name" value="FAD/NAD(P)-binding domain"/>
    <property type="match status" value="1"/>
</dbReference>
<dbReference type="EMBL" id="JAUSRO010000007">
    <property type="protein sequence ID" value="MDP9900319.1"/>
    <property type="molecule type" value="Genomic_DNA"/>
</dbReference>
<sequence>MSITTPRELFAPYDPAYDPLVSDGPGRNRDYAPTYWAATAGPAPDDDGPVAGDIDADVVIIGSGFTGLATALFLAEEHGIKAVVLEANRVAWGCTSRNGGQGQNASGRLYRSQWIERWGLATAKRLDAEIRYGFQTFKDLVATADCDPQPGGHLYIAHRAKKMAFLENETRVMRDHFGYDARMLSADEVRSRYCDDRDAHGAMHEPEGICVHPLKLAYSYMKRARAGGARVHPSSPVIGWETKNGVHHLKTPGGRVRARAVGIATGAYTAPGLHPTLKNRVFPVLSNSIVTRPLTDAELKATNFLTHEAITDTRTLRFYYRLLPDRRVQIGSRSAITGADAHRDAHYRLLVDGLERKFPALKGIQIDYSWWGWVDVAHDMMPRIVQPDAKQSVFYALGYGGNGVSFSAHAGRRLAQRIAGHDNDPVFDLPIYDSPLQFPAQGEWAAPFRRMGQRMLYRWYALRDEVL</sequence>
<evidence type="ECO:0000259" key="2">
    <source>
        <dbReference type="Pfam" id="PF01266"/>
    </source>
</evidence>
<dbReference type="RefSeq" id="WP_307690127.1">
    <property type="nucleotide sequence ID" value="NZ_JAUSRO010000007.1"/>
</dbReference>
<dbReference type="PANTHER" id="PTHR13847:SF281">
    <property type="entry name" value="FAD DEPENDENT OXIDOREDUCTASE DOMAIN-CONTAINING PROTEIN"/>
    <property type="match status" value="1"/>
</dbReference>
<feature type="domain" description="FAD dependent oxidoreductase" evidence="2">
    <location>
        <begin position="57"/>
        <end position="417"/>
    </location>
</feature>
<dbReference type="PANTHER" id="PTHR13847">
    <property type="entry name" value="SARCOSINE DEHYDROGENASE-RELATED"/>
    <property type="match status" value="1"/>
</dbReference>
<dbReference type="InterPro" id="IPR036188">
    <property type="entry name" value="FAD/NAD-bd_sf"/>
</dbReference>
<keyword evidence="4" id="KW-1185">Reference proteome</keyword>
<dbReference type="Gene3D" id="3.30.9.10">
    <property type="entry name" value="D-Amino Acid Oxidase, subunit A, domain 2"/>
    <property type="match status" value="1"/>
</dbReference>
<reference evidence="3 4" key="1">
    <citation type="submission" date="2023-07" db="EMBL/GenBank/DDBJ databases">
        <title>Sorghum-associated microbial communities from plants grown in Nebraska, USA.</title>
        <authorList>
            <person name="Schachtman D."/>
        </authorList>
    </citation>
    <scope>NUCLEOTIDE SEQUENCE [LARGE SCALE GENOMIC DNA]</scope>
    <source>
        <strain evidence="3 4">DS1607</strain>
    </source>
</reference>
<comment type="caution">
    <text evidence="3">The sequence shown here is derived from an EMBL/GenBank/DDBJ whole genome shotgun (WGS) entry which is preliminary data.</text>
</comment>
<proteinExistence type="predicted"/>
<accession>A0ABT9S8U0</accession>
<evidence type="ECO:0000313" key="3">
    <source>
        <dbReference type="EMBL" id="MDP9900319.1"/>
    </source>
</evidence>
<dbReference type="Proteomes" id="UP001226867">
    <property type="component" value="Unassembled WGS sequence"/>
</dbReference>
<organism evidence="3 4">
    <name type="scientific">Variovorax ginsengisoli</name>
    <dbReference type="NCBI Taxonomy" id="363844"/>
    <lineage>
        <taxon>Bacteria</taxon>
        <taxon>Pseudomonadati</taxon>
        <taxon>Pseudomonadota</taxon>
        <taxon>Betaproteobacteria</taxon>
        <taxon>Burkholderiales</taxon>
        <taxon>Comamonadaceae</taxon>
        <taxon>Variovorax</taxon>
    </lineage>
</organism>
<gene>
    <name evidence="3" type="ORF">J2W36_002582</name>
</gene>
<protein>
    <submittedName>
        <fullName evidence="3">Glycine/D-amino acid oxidase-like deaminating enzyme</fullName>
    </submittedName>
</protein>